<dbReference type="Pfam" id="PF01451">
    <property type="entry name" value="LMWPc"/>
    <property type="match status" value="1"/>
</dbReference>
<dbReference type="InterPro" id="IPR023485">
    <property type="entry name" value="Ptyr_pPase"/>
</dbReference>
<evidence type="ECO:0000256" key="1">
    <source>
        <dbReference type="ARBA" id="ARBA00022849"/>
    </source>
</evidence>
<dbReference type="AlphaFoldDB" id="A0A543KQK5"/>
<dbReference type="Gene3D" id="1.10.8.1060">
    <property type="entry name" value="Corynebacterium glutamicum thioredoxin-dependent arsenate reductase, N-terminal domain"/>
    <property type="match status" value="1"/>
</dbReference>
<keyword evidence="1" id="KW-0059">Arsenical resistance</keyword>
<gene>
    <name evidence="3" type="ORF">FB476_2231</name>
</gene>
<dbReference type="RefSeq" id="WP_141818804.1">
    <property type="nucleotide sequence ID" value="NZ_BAAAIL010000002.1"/>
</dbReference>
<dbReference type="SUPFAM" id="SSF52788">
    <property type="entry name" value="Phosphotyrosine protein phosphatases I"/>
    <property type="match status" value="1"/>
</dbReference>
<dbReference type="Pfam" id="PF21234">
    <property type="entry name" value="Phosphatase-like_N"/>
    <property type="match status" value="1"/>
</dbReference>
<dbReference type="NCBIfam" id="NF046112">
    <property type="entry name" value="MSMEG_6209_Nter"/>
    <property type="match status" value="1"/>
</dbReference>
<evidence type="ECO:0000313" key="3">
    <source>
        <dbReference type="EMBL" id="TQM97324.1"/>
    </source>
</evidence>
<dbReference type="SMART" id="SM00226">
    <property type="entry name" value="LMWPc"/>
    <property type="match status" value="1"/>
</dbReference>
<reference evidence="3 4" key="1">
    <citation type="submission" date="2019-06" db="EMBL/GenBank/DDBJ databases">
        <title>Sequencing the genomes of 1000 actinobacteria strains.</title>
        <authorList>
            <person name="Klenk H.-P."/>
        </authorList>
    </citation>
    <scope>NUCLEOTIDE SEQUENCE [LARGE SCALE GENOMIC DNA]</scope>
    <source>
        <strain evidence="3 4">DSM 12362</strain>
    </source>
</reference>
<evidence type="ECO:0000313" key="4">
    <source>
        <dbReference type="Proteomes" id="UP000315133"/>
    </source>
</evidence>
<sequence>MSAPTPETAMAPGDRDDAVGQIVQDLTYAFEGTFTAAEVRRAVEVAWSELTAVSRIPTYLPVLTARLARQRLTAAAQAGGRIVKTVPELLFVCVHNAGRSQMAAALAAHLAPLKVHVRSAGSAPTGEINPVVVQVLAERGIDLREAFPKPLSDDVVRAADVIVTMGCGDSCPVLPGKRYEDWDVPDPAGQSIEVVRDIRDQIQGRVTALLRELDL</sequence>
<dbReference type="Gene3D" id="3.40.50.2300">
    <property type="match status" value="1"/>
</dbReference>
<dbReference type="EMBL" id="VFPU01000001">
    <property type="protein sequence ID" value="TQM97324.1"/>
    <property type="molecule type" value="Genomic_DNA"/>
</dbReference>
<dbReference type="OrthoDB" id="9799372at2"/>
<dbReference type="InterPro" id="IPR036196">
    <property type="entry name" value="Ptyr_pPase_sf"/>
</dbReference>
<accession>A0A543KQK5</accession>
<dbReference type="PANTHER" id="PTHR43428">
    <property type="entry name" value="ARSENATE REDUCTASE"/>
    <property type="match status" value="1"/>
</dbReference>
<evidence type="ECO:0000259" key="2">
    <source>
        <dbReference type="SMART" id="SM00226"/>
    </source>
</evidence>
<name>A0A543KQK5_9MICO</name>
<dbReference type="PANTHER" id="PTHR43428:SF1">
    <property type="entry name" value="ARSENATE REDUCTASE"/>
    <property type="match status" value="1"/>
</dbReference>
<organism evidence="3 4">
    <name type="scientific">Ornithinimicrobium humiphilum</name>
    <dbReference type="NCBI Taxonomy" id="125288"/>
    <lineage>
        <taxon>Bacteria</taxon>
        <taxon>Bacillati</taxon>
        <taxon>Actinomycetota</taxon>
        <taxon>Actinomycetes</taxon>
        <taxon>Micrococcales</taxon>
        <taxon>Ornithinimicrobiaceae</taxon>
        <taxon>Ornithinimicrobium</taxon>
    </lineage>
</organism>
<protein>
    <submittedName>
        <fullName evidence="3">Protein-tyrosine-phosphatase</fullName>
    </submittedName>
</protein>
<keyword evidence="4" id="KW-1185">Reference proteome</keyword>
<dbReference type="GO" id="GO:0046685">
    <property type="term" value="P:response to arsenic-containing substance"/>
    <property type="evidence" value="ECO:0007669"/>
    <property type="project" value="UniProtKB-KW"/>
</dbReference>
<feature type="domain" description="Phosphotyrosine protein phosphatase I" evidence="2">
    <location>
        <begin position="87"/>
        <end position="212"/>
    </location>
</feature>
<dbReference type="InterPro" id="IPR048716">
    <property type="entry name" value="Phosphatase-like_N"/>
</dbReference>
<comment type="caution">
    <text evidence="3">The sequence shown here is derived from an EMBL/GenBank/DDBJ whole genome shotgun (WGS) entry which is preliminary data.</text>
</comment>
<dbReference type="Proteomes" id="UP000315133">
    <property type="component" value="Unassembled WGS sequence"/>
</dbReference>
<dbReference type="CDD" id="cd16345">
    <property type="entry name" value="LMWP_ArsC"/>
    <property type="match status" value="1"/>
</dbReference>
<proteinExistence type="predicted"/>